<dbReference type="InterPro" id="IPR013766">
    <property type="entry name" value="Thioredoxin_domain"/>
</dbReference>
<evidence type="ECO:0000259" key="7">
    <source>
        <dbReference type="PROSITE" id="PS51352"/>
    </source>
</evidence>
<dbReference type="PANTHER" id="PTHR42852">
    <property type="entry name" value="THIOL:DISULFIDE INTERCHANGE PROTEIN DSBE"/>
    <property type="match status" value="1"/>
</dbReference>
<sequence length="194" mass="19795">MGGDQRGSKVTPTRVLTLIGVLAIGLLVVFAVLKATSSKASLALSAPGSGVVTSSPLVGHPAPLFSLPSLSNGSKFVSLKSLEGRPLVINFFSPACIPCRQEMPTFASLGGRYAGKINFVGVDETSSSSAALSFVNSFRIPYPTVIDANGDLVGPYLIPGVPVTVFVGSNGVIKGYVAGAISKSTLIARTNALA</sequence>
<dbReference type="Pfam" id="PF00578">
    <property type="entry name" value="AhpC-TSA"/>
    <property type="match status" value="1"/>
</dbReference>
<comment type="caution">
    <text evidence="8">The sequence shown here is derived from an EMBL/GenBank/DDBJ whole genome shotgun (WGS) entry which is preliminary data.</text>
</comment>
<evidence type="ECO:0000256" key="4">
    <source>
        <dbReference type="ARBA" id="ARBA00023157"/>
    </source>
</evidence>
<feature type="domain" description="Thioredoxin" evidence="7">
    <location>
        <begin position="56"/>
        <end position="194"/>
    </location>
</feature>
<name>A0A0D8HFW7_9ACTN</name>
<keyword evidence="6" id="KW-0472">Membrane</keyword>
<dbReference type="InterPro" id="IPR050553">
    <property type="entry name" value="Thioredoxin_ResA/DsbE_sf"/>
</dbReference>
<dbReference type="PROSITE" id="PS51352">
    <property type="entry name" value="THIOREDOXIN_2"/>
    <property type="match status" value="1"/>
</dbReference>
<evidence type="ECO:0000256" key="1">
    <source>
        <dbReference type="ARBA" id="ARBA00004196"/>
    </source>
</evidence>
<dbReference type="PANTHER" id="PTHR42852:SF6">
    <property type="entry name" value="THIOL:DISULFIDE INTERCHANGE PROTEIN DSBE"/>
    <property type="match status" value="1"/>
</dbReference>
<evidence type="ECO:0000256" key="5">
    <source>
        <dbReference type="ARBA" id="ARBA00023284"/>
    </source>
</evidence>
<gene>
    <name evidence="8" type="primary">resA</name>
    <name evidence="8" type="ORF">AXFE_23630</name>
</gene>
<feature type="transmembrane region" description="Helical" evidence="6">
    <location>
        <begin position="15"/>
        <end position="33"/>
    </location>
</feature>
<dbReference type="CDD" id="cd02966">
    <property type="entry name" value="TlpA_like_family"/>
    <property type="match status" value="1"/>
</dbReference>
<dbReference type="InterPro" id="IPR000866">
    <property type="entry name" value="AhpC/TSA"/>
</dbReference>
<keyword evidence="4" id="KW-1015">Disulfide bond</keyword>
<keyword evidence="6" id="KW-1133">Transmembrane helix</keyword>
<proteinExistence type="predicted"/>
<evidence type="ECO:0000256" key="3">
    <source>
        <dbReference type="ARBA" id="ARBA00022968"/>
    </source>
</evidence>
<dbReference type="GO" id="GO:0016491">
    <property type="term" value="F:oxidoreductase activity"/>
    <property type="evidence" value="ECO:0007669"/>
    <property type="project" value="InterPro"/>
</dbReference>
<organism evidence="8 9">
    <name type="scientific">Acidithrix ferrooxidans</name>
    <dbReference type="NCBI Taxonomy" id="1280514"/>
    <lineage>
        <taxon>Bacteria</taxon>
        <taxon>Bacillati</taxon>
        <taxon>Actinomycetota</taxon>
        <taxon>Acidimicrobiia</taxon>
        <taxon>Acidimicrobiales</taxon>
        <taxon>Acidimicrobiaceae</taxon>
        <taxon>Acidithrix</taxon>
    </lineage>
</organism>
<dbReference type="Gene3D" id="3.40.30.10">
    <property type="entry name" value="Glutaredoxin"/>
    <property type="match status" value="1"/>
</dbReference>
<keyword evidence="9" id="KW-1185">Reference proteome</keyword>
<dbReference type="SUPFAM" id="SSF52833">
    <property type="entry name" value="Thioredoxin-like"/>
    <property type="match status" value="1"/>
</dbReference>
<dbReference type="InterPro" id="IPR036249">
    <property type="entry name" value="Thioredoxin-like_sf"/>
</dbReference>
<dbReference type="AlphaFoldDB" id="A0A0D8HFW7"/>
<dbReference type="GO" id="GO:0016209">
    <property type="term" value="F:antioxidant activity"/>
    <property type="evidence" value="ECO:0007669"/>
    <property type="project" value="InterPro"/>
</dbReference>
<accession>A0A0D8HFW7</accession>
<evidence type="ECO:0000313" key="8">
    <source>
        <dbReference type="EMBL" id="KJF16784.1"/>
    </source>
</evidence>
<evidence type="ECO:0000313" key="9">
    <source>
        <dbReference type="Proteomes" id="UP000032360"/>
    </source>
</evidence>
<protein>
    <submittedName>
        <fullName evidence="8">Thiol-disulfide oxidoreductase ResA</fullName>
    </submittedName>
</protein>
<dbReference type="STRING" id="1280514.AXFE_23630"/>
<keyword evidence="3" id="KW-0735">Signal-anchor</keyword>
<evidence type="ECO:0000256" key="6">
    <source>
        <dbReference type="SAM" id="Phobius"/>
    </source>
</evidence>
<dbReference type="Proteomes" id="UP000032360">
    <property type="component" value="Unassembled WGS sequence"/>
</dbReference>
<keyword evidence="5" id="KW-0676">Redox-active center</keyword>
<reference evidence="8 9" key="1">
    <citation type="submission" date="2015-01" db="EMBL/GenBank/DDBJ databases">
        <title>Draft genome of the acidophilic iron oxidizer Acidithrix ferrooxidans strain Py-F3.</title>
        <authorList>
            <person name="Poehlein A."/>
            <person name="Eisen S."/>
            <person name="Schloemann M."/>
            <person name="Johnson B.D."/>
            <person name="Daniel R."/>
            <person name="Muehling M."/>
        </authorList>
    </citation>
    <scope>NUCLEOTIDE SEQUENCE [LARGE SCALE GENOMIC DNA]</scope>
    <source>
        <strain evidence="8 9">Py-F3</strain>
    </source>
</reference>
<dbReference type="EMBL" id="JXYS01000074">
    <property type="protein sequence ID" value="KJF16784.1"/>
    <property type="molecule type" value="Genomic_DNA"/>
</dbReference>
<keyword evidence="6" id="KW-0812">Transmembrane</keyword>
<comment type="subcellular location">
    <subcellularLocation>
        <location evidence="1">Cell envelope</location>
    </subcellularLocation>
</comment>
<dbReference type="GO" id="GO:0017004">
    <property type="term" value="P:cytochrome complex assembly"/>
    <property type="evidence" value="ECO:0007669"/>
    <property type="project" value="UniProtKB-KW"/>
</dbReference>
<keyword evidence="2" id="KW-0201">Cytochrome c-type biogenesis</keyword>
<evidence type="ECO:0000256" key="2">
    <source>
        <dbReference type="ARBA" id="ARBA00022748"/>
    </source>
</evidence>
<dbReference type="GO" id="GO:0030313">
    <property type="term" value="C:cell envelope"/>
    <property type="evidence" value="ECO:0007669"/>
    <property type="project" value="UniProtKB-SubCell"/>
</dbReference>